<dbReference type="EC" id="2.1.1.-" evidence="6"/>
<dbReference type="EMBL" id="JBHDLJ010000001">
    <property type="protein sequence ID" value="MFB0833279.1"/>
    <property type="molecule type" value="Genomic_DNA"/>
</dbReference>
<accession>A0ABV4UIH9</accession>
<keyword evidence="5 6" id="KW-0949">S-adenosyl-L-methionine</keyword>
<comment type="function">
    <text evidence="1 6">Exhibits S-adenosyl-L-methionine-dependent methyltransferase activity.</text>
</comment>
<dbReference type="Proteomes" id="UP001575652">
    <property type="component" value="Unassembled WGS sequence"/>
</dbReference>
<comment type="similarity">
    <text evidence="2 6">Belongs to the UPF0677 family.</text>
</comment>
<dbReference type="InterPro" id="IPR007213">
    <property type="entry name" value="Ppm1/Ppm2/Tcmp"/>
</dbReference>
<dbReference type="GO" id="GO:0008168">
    <property type="term" value="F:methyltransferase activity"/>
    <property type="evidence" value="ECO:0007669"/>
    <property type="project" value="UniProtKB-KW"/>
</dbReference>
<name>A0ABV4UIH9_9MICC</name>
<dbReference type="RefSeq" id="WP_373970439.1">
    <property type="nucleotide sequence ID" value="NZ_JBHDLJ010000001.1"/>
</dbReference>
<comment type="caution">
    <text evidence="7">The sequence shown here is derived from an EMBL/GenBank/DDBJ whole genome shotgun (WGS) entry which is preliminary data.</text>
</comment>
<keyword evidence="8" id="KW-1185">Reference proteome</keyword>
<evidence type="ECO:0000313" key="8">
    <source>
        <dbReference type="Proteomes" id="UP001575652"/>
    </source>
</evidence>
<dbReference type="PANTHER" id="PTHR43619">
    <property type="entry name" value="S-ADENOSYL-L-METHIONINE-DEPENDENT METHYLTRANSFERASE YKTD-RELATED"/>
    <property type="match status" value="1"/>
</dbReference>
<evidence type="ECO:0000256" key="3">
    <source>
        <dbReference type="ARBA" id="ARBA00022603"/>
    </source>
</evidence>
<protein>
    <recommendedName>
        <fullName evidence="6">S-adenosyl-L-methionine-dependent methyltransferase</fullName>
        <ecNumber evidence="6">2.1.1.-</ecNumber>
    </recommendedName>
</protein>
<dbReference type="PANTHER" id="PTHR43619:SF2">
    <property type="entry name" value="S-ADENOSYL-L-METHIONINE-DEPENDENT METHYLTRANSFERASES SUPERFAMILY PROTEIN"/>
    <property type="match status" value="1"/>
</dbReference>
<dbReference type="Pfam" id="PF04072">
    <property type="entry name" value="LCM"/>
    <property type="match status" value="1"/>
</dbReference>
<organism evidence="7 8">
    <name type="scientific">Arthrobacter halodurans</name>
    <dbReference type="NCBI Taxonomy" id="516699"/>
    <lineage>
        <taxon>Bacteria</taxon>
        <taxon>Bacillati</taxon>
        <taxon>Actinomycetota</taxon>
        <taxon>Actinomycetes</taxon>
        <taxon>Micrococcales</taxon>
        <taxon>Micrococcaceae</taxon>
        <taxon>Arthrobacter</taxon>
    </lineage>
</organism>
<proteinExistence type="inferred from homology"/>
<sequence>MPQQRPRAAAFRLTQAALAPAAVLAYPYFVGKLLIRSRASGVSATAVSSLYARHMQHRLGTRPDETATRLLSALPGVSRGALCLVTLPTRAAHRITGHVPPVYRYPYTGTPPLTHHAAARTTYYDDAVAKHLDGARGLRQLVVLGAGFDTRAHRADRDSPVRFFEVDTPATQALKRGLLRRTGMDRPGVTYVPVDFLAQDWWQSLVAAGFEPAGPALFLWEAVTMYLDMRSVEGTLDRIASAAPGSVVAFDYFSADTLRSRGPFMRYARAAARFVGEPLAYGLETSAPAGRHMAAVLGGHGLVLAEHRPIGTGVPGGPPPAGFVIATVPDVAGTRNRIPDRRR</sequence>
<keyword evidence="3 6" id="KW-0489">Methyltransferase</keyword>
<evidence type="ECO:0000256" key="4">
    <source>
        <dbReference type="ARBA" id="ARBA00022679"/>
    </source>
</evidence>
<evidence type="ECO:0000256" key="5">
    <source>
        <dbReference type="ARBA" id="ARBA00022691"/>
    </source>
</evidence>
<dbReference type="InterPro" id="IPR011610">
    <property type="entry name" value="SAM_mthyl_Trfase_ML2640-like"/>
</dbReference>
<evidence type="ECO:0000256" key="1">
    <source>
        <dbReference type="ARBA" id="ARBA00003907"/>
    </source>
</evidence>
<dbReference type="NCBIfam" id="TIGR00027">
    <property type="entry name" value="mthyl_TIGR00027"/>
    <property type="match status" value="1"/>
</dbReference>
<dbReference type="Gene3D" id="3.40.50.150">
    <property type="entry name" value="Vaccinia Virus protein VP39"/>
    <property type="match status" value="1"/>
</dbReference>
<evidence type="ECO:0000256" key="6">
    <source>
        <dbReference type="RuleBase" id="RU362030"/>
    </source>
</evidence>
<dbReference type="GO" id="GO:0032259">
    <property type="term" value="P:methylation"/>
    <property type="evidence" value="ECO:0007669"/>
    <property type="project" value="UniProtKB-KW"/>
</dbReference>
<evidence type="ECO:0000256" key="2">
    <source>
        <dbReference type="ARBA" id="ARBA00008138"/>
    </source>
</evidence>
<keyword evidence="4" id="KW-0808">Transferase</keyword>
<evidence type="ECO:0000313" key="7">
    <source>
        <dbReference type="EMBL" id="MFB0833279.1"/>
    </source>
</evidence>
<dbReference type="InterPro" id="IPR029063">
    <property type="entry name" value="SAM-dependent_MTases_sf"/>
</dbReference>
<gene>
    <name evidence="7" type="ORF">ACETWP_01650</name>
</gene>
<reference evidence="7 8" key="1">
    <citation type="submission" date="2024-09" db="EMBL/GenBank/DDBJ databases">
        <authorList>
            <person name="Salinas-Garcia M.A."/>
            <person name="Prieme A."/>
        </authorList>
    </citation>
    <scope>NUCLEOTIDE SEQUENCE [LARGE SCALE GENOMIC DNA]</scope>
    <source>
        <strain evidence="7 8">DSM 21081</strain>
    </source>
</reference>
<dbReference type="SUPFAM" id="SSF53335">
    <property type="entry name" value="S-adenosyl-L-methionine-dependent methyltransferases"/>
    <property type="match status" value="1"/>
</dbReference>